<accession>A0AAE0WVI1</accession>
<dbReference type="EMBL" id="JAUTXT010000004">
    <property type="protein sequence ID" value="KAK3678599.1"/>
    <property type="molecule type" value="Genomic_DNA"/>
</dbReference>
<comment type="caution">
    <text evidence="2">The sequence shown here is derived from an EMBL/GenBank/DDBJ whole genome shotgun (WGS) entry which is preliminary data.</text>
</comment>
<gene>
    <name evidence="2" type="ORF">LTR78_001897</name>
</gene>
<feature type="compositionally biased region" description="Basic and acidic residues" evidence="1">
    <location>
        <begin position="79"/>
        <end position="111"/>
    </location>
</feature>
<dbReference type="Proteomes" id="UP001274830">
    <property type="component" value="Unassembled WGS sequence"/>
</dbReference>
<evidence type="ECO:0000313" key="3">
    <source>
        <dbReference type="Proteomes" id="UP001274830"/>
    </source>
</evidence>
<reference evidence="2" key="1">
    <citation type="submission" date="2023-07" db="EMBL/GenBank/DDBJ databases">
        <title>Black Yeasts Isolated from many extreme environments.</title>
        <authorList>
            <person name="Coleine C."/>
            <person name="Stajich J.E."/>
            <person name="Selbmann L."/>
        </authorList>
    </citation>
    <scope>NUCLEOTIDE SEQUENCE</scope>
    <source>
        <strain evidence="2">CCFEE 5485</strain>
    </source>
</reference>
<feature type="compositionally biased region" description="Basic and acidic residues" evidence="1">
    <location>
        <begin position="37"/>
        <end position="67"/>
    </location>
</feature>
<evidence type="ECO:0000313" key="2">
    <source>
        <dbReference type="EMBL" id="KAK3678599.1"/>
    </source>
</evidence>
<name>A0AAE0WVI1_9PEZI</name>
<proteinExistence type="predicted"/>
<feature type="region of interest" description="Disordered" evidence="1">
    <location>
        <begin position="37"/>
        <end position="111"/>
    </location>
</feature>
<protein>
    <submittedName>
        <fullName evidence="2">Uncharacterized protein</fullName>
    </submittedName>
</protein>
<evidence type="ECO:0000256" key="1">
    <source>
        <dbReference type="SAM" id="MobiDB-lite"/>
    </source>
</evidence>
<organism evidence="2 3">
    <name type="scientific">Recurvomyces mirabilis</name>
    <dbReference type="NCBI Taxonomy" id="574656"/>
    <lineage>
        <taxon>Eukaryota</taxon>
        <taxon>Fungi</taxon>
        <taxon>Dikarya</taxon>
        <taxon>Ascomycota</taxon>
        <taxon>Pezizomycotina</taxon>
        <taxon>Dothideomycetes</taxon>
        <taxon>Dothideomycetidae</taxon>
        <taxon>Mycosphaerellales</taxon>
        <taxon>Teratosphaeriaceae</taxon>
        <taxon>Recurvomyces</taxon>
    </lineage>
</organism>
<sequence>MAHFLRLTPRRITTSLISIRQPLVARSFSIAPQLRLKEDGDRSAEELEKKKQQQLQKQRDGKAEWHESLASAGESNIAADKEKVNDHGKHMEDLQKETASQSEKEHPDGKK</sequence>
<keyword evidence="3" id="KW-1185">Reference proteome</keyword>
<dbReference type="AlphaFoldDB" id="A0AAE0WVI1"/>